<organism evidence="1 2">
    <name type="scientific">Vaccinium darrowii</name>
    <dbReference type="NCBI Taxonomy" id="229202"/>
    <lineage>
        <taxon>Eukaryota</taxon>
        <taxon>Viridiplantae</taxon>
        <taxon>Streptophyta</taxon>
        <taxon>Embryophyta</taxon>
        <taxon>Tracheophyta</taxon>
        <taxon>Spermatophyta</taxon>
        <taxon>Magnoliopsida</taxon>
        <taxon>eudicotyledons</taxon>
        <taxon>Gunneridae</taxon>
        <taxon>Pentapetalae</taxon>
        <taxon>asterids</taxon>
        <taxon>Ericales</taxon>
        <taxon>Ericaceae</taxon>
        <taxon>Vaccinioideae</taxon>
        <taxon>Vaccinieae</taxon>
        <taxon>Vaccinium</taxon>
    </lineage>
</organism>
<name>A0ACB7X5P3_9ERIC</name>
<evidence type="ECO:0000313" key="1">
    <source>
        <dbReference type="EMBL" id="KAH7835963.1"/>
    </source>
</evidence>
<evidence type="ECO:0000313" key="2">
    <source>
        <dbReference type="Proteomes" id="UP000828048"/>
    </source>
</evidence>
<reference evidence="1 2" key="1">
    <citation type="journal article" date="2021" name="Hortic Res">
        <title>High-quality reference genome and annotation aids understanding of berry development for evergreen blueberry (Vaccinium darrowii).</title>
        <authorList>
            <person name="Yu J."/>
            <person name="Hulse-Kemp A.M."/>
            <person name="Babiker E."/>
            <person name="Staton M."/>
        </authorList>
    </citation>
    <scope>NUCLEOTIDE SEQUENCE [LARGE SCALE GENOMIC DNA]</scope>
    <source>
        <strain evidence="2">cv. NJ 8807/NJ 8810</strain>
        <tissue evidence="1">Young leaf</tissue>
    </source>
</reference>
<keyword evidence="2" id="KW-1185">Reference proteome</keyword>
<gene>
    <name evidence="1" type="ORF">Vadar_031501</name>
</gene>
<sequence>MSGLIDMWTEQLAKIRNKGSTDLTSGSSPTAAESSQVVQPKERSGTLIQWPPSITNALPKISSTLAYSEASLSMLVECFSP</sequence>
<dbReference type="EMBL" id="CM037152">
    <property type="protein sequence ID" value="KAH7835963.1"/>
    <property type="molecule type" value="Genomic_DNA"/>
</dbReference>
<proteinExistence type="predicted"/>
<dbReference type="Proteomes" id="UP000828048">
    <property type="component" value="Chromosome 2"/>
</dbReference>
<comment type="caution">
    <text evidence="1">The sequence shown here is derived from an EMBL/GenBank/DDBJ whole genome shotgun (WGS) entry which is preliminary data.</text>
</comment>
<protein>
    <submittedName>
        <fullName evidence="1">Uncharacterized protein</fullName>
    </submittedName>
</protein>
<accession>A0ACB7X5P3</accession>